<accession>A0A928ZTX9</accession>
<dbReference type="GO" id="GO:0003824">
    <property type="term" value="F:catalytic activity"/>
    <property type="evidence" value="ECO:0007669"/>
    <property type="project" value="InterPro"/>
</dbReference>
<proteinExistence type="predicted"/>
<dbReference type="EMBL" id="JADEXP010000093">
    <property type="protein sequence ID" value="MBE9067397.1"/>
    <property type="molecule type" value="Genomic_DNA"/>
</dbReference>
<dbReference type="PANTHER" id="PTHR28037">
    <property type="entry name" value="ALCOHOL O-ACETYLTRANSFERASE 1-RELATED"/>
    <property type="match status" value="1"/>
</dbReference>
<name>A0A928ZTX9_LEPEC</name>
<dbReference type="PANTHER" id="PTHR28037:SF1">
    <property type="entry name" value="ALCOHOL O-ACETYLTRANSFERASE 1-RELATED"/>
    <property type="match status" value="1"/>
</dbReference>
<evidence type="ECO:0000259" key="1">
    <source>
        <dbReference type="Pfam" id="PF00668"/>
    </source>
</evidence>
<dbReference type="Gene3D" id="3.30.559.30">
    <property type="entry name" value="Nonribosomal peptide synthetase, condensation domain"/>
    <property type="match status" value="1"/>
</dbReference>
<feature type="domain" description="Condensation" evidence="1">
    <location>
        <begin position="2"/>
        <end position="116"/>
    </location>
</feature>
<dbReference type="RefSeq" id="WP_193993362.1">
    <property type="nucleotide sequence ID" value="NZ_JADEXP010000093.1"/>
</dbReference>
<protein>
    <recommendedName>
        <fullName evidence="1">Condensation domain-containing protein</fullName>
    </recommendedName>
</protein>
<dbReference type="InterPro" id="IPR001242">
    <property type="entry name" value="Condensation_dom"/>
</dbReference>
<comment type="caution">
    <text evidence="2">The sequence shown here is derived from an EMBL/GenBank/DDBJ whole genome shotgun (WGS) entry which is preliminary data.</text>
</comment>
<dbReference type="GO" id="GO:0008610">
    <property type="term" value="P:lipid biosynthetic process"/>
    <property type="evidence" value="ECO:0007669"/>
    <property type="project" value="UniProtKB-ARBA"/>
</dbReference>
<dbReference type="InterPro" id="IPR023213">
    <property type="entry name" value="CAT-like_dom_sf"/>
</dbReference>
<dbReference type="Gene3D" id="3.30.559.10">
    <property type="entry name" value="Chloramphenicol acetyltransferase-like domain"/>
    <property type="match status" value="1"/>
</dbReference>
<dbReference type="SUPFAM" id="SSF52777">
    <property type="entry name" value="CoA-dependent acyltransferases"/>
    <property type="match status" value="2"/>
</dbReference>
<dbReference type="Proteomes" id="UP000615026">
    <property type="component" value="Unassembled WGS sequence"/>
</dbReference>
<evidence type="ECO:0000313" key="3">
    <source>
        <dbReference type="Proteomes" id="UP000615026"/>
    </source>
</evidence>
<evidence type="ECO:0000313" key="2">
    <source>
        <dbReference type="EMBL" id="MBE9067397.1"/>
    </source>
</evidence>
<gene>
    <name evidence="2" type="ORF">IQ260_12095</name>
</gene>
<dbReference type="AlphaFoldDB" id="A0A928ZTX9"/>
<keyword evidence="3" id="KW-1185">Reference proteome</keyword>
<organism evidence="2 3">
    <name type="scientific">Leptolyngbya cf. ectocarpi LEGE 11479</name>
    <dbReference type="NCBI Taxonomy" id="1828722"/>
    <lineage>
        <taxon>Bacteria</taxon>
        <taxon>Bacillati</taxon>
        <taxon>Cyanobacteriota</taxon>
        <taxon>Cyanophyceae</taxon>
        <taxon>Leptolyngbyales</taxon>
        <taxon>Leptolyngbyaceae</taxon>
        <taxon>Leptolyngbya group</taxon>
        <taxon>Leptolyngbya</taxon>
    </lineage>
</organism>
<dbReference type="InterPro" id="IPR052058">
    <property type="entry name" value="Alcohol_O-acetyltransferase"/>
</dbReference>
<sequence>MQGTVDPSEVAAVLEQLRLRHPLLAVLAQIEDDGTGTFTSQGVPPIQVHVEPRESDDQWLARVKDELRTSFPMETGPLVRATLIHSESMCDIILCGHHVICDGMSLGYLLRDLLRCLAEPKKKLTGPVVPPPIDRSTVVKPPSTPALQRFIIGLINQKWAARDIRFSWSDMHRLHEEFWRRNTKMQVLAWAMDSDATANLVERSRAEQVTVNSALWTAFLAAQYDDQIDRRRYRQRSALAVNTCEQLRSSAGESFGFYASSLTVKLPYSPQRSFWDNTRKIHSRISKELARTNLFRMLSSEQIHPTLLDSLYFRKYGLLDGAIPNQFLRKMGWHQITYGYALTNVGRFDIPTSYGPLKLEGVYGPLFYSDVEEKMVGVITVGGRLSFLHASRETVVGDATRFQKAAMRYLETAIG</sequence>
<dbReference type="Pfam" id="PF00668">
    <property type="entry name" value="Condensation"/>
    <property type="match status" value="1"/>
</dbReference>
<reference evidence="2" key="1">
    <citation type="submission" date="2020-10" db="EMBL/GenBank/DDBJ databases">
        <authorList>
            <person name="Castelo-Branco R."/>
            <person name="Eusebio N."/>
            <person name="Adriana R."/>
            <person name="Vieira A."/>
            <person name="Brugerolle De Fraissinette N."/>
            <person name="Rezende De Castro R."/>
            <person name="Schneider M.P."/>
            <person name="Vasconcelos V."/>
            <person name="Leao P.N."/>
        </authorList>
    </citation>
    <scope>NUCLEOTIDE SEQUENCE</scope>
    <source>
        <strain evidence="2">LEGE 11479</strain>
    </source>
</reference>